<dbReference type="Proteomes" id="UP001449657">
    <property type="component" value="Chromosome"/>
</dbReference>
<feature type="region of interest" description="Disordered" evidence="1">
    <location>
        <begin position="24"/>
        <end position="50"/>
    </location>
</feature>
<evidence type="ECO:0000313" key="2">
    <source>
        <dbReference type="EMBL" id="WZN45332.1"/>
    </source>
</evidence>
<dbReference type="Gene3D" id="2.60.120.1140">
    <property type="entry name" value="Protein of unknown function DUF192"/>
    <property type="match status" value="1"/>
</dbReference>
<keyword evidence="3" id="KW-1185">Reference proteome</keyword>
<feature type="compositionally biased region" description="Low complexity" evidence="1">
    <location>
        <begin position="30"/>
        <end position="49"/>
    </location>
</feature>
<dbReference type="PANTHER" id="PTHR37953:SF1">
    <property type="entry name" value="UPF0127 PROTEIN MJ1496"/>
    <property type="match status" value="1"/>
</dbReference>
<dbReference type="RefSeq" id="WP_341840084.1">
    <property type="nucleotide sequence ID" value="NZ_CP149792.1"/>
</dbReference>
<organism evidence="2 3">
    <name type="scientific">Chitinophaga caseinilytica</name>
    <dbReference type="NCBI Taxonomy" id="2267521"/>
    <lineage>
        <taxon>Bacteria</taxon>
        <taxon>Pseudomonadati</taxon>
        <taxon>Bacteroidota</taxon>
        <taxon>Chitinophagia</taxon>
        <taxon>Chitinophagales</taxon>
        <taxon>Chitinophagaceae</taxon>
        <taxon>Chitinophaga</taxon>
    </lineage>
</organism>
<protein>
    <submittedName>
        <fullName evidence="2">DUF192 domain-containing protein</fullName>
    </submittedName>
</protein>
<gene>
    <name evidence="2" type="ORF">WJU22_20755</name>
</gene>
<evidence type="ECO:0000313" key="3">
    <source>
        <dbReference type="Proteomes" id="UP001449657"/>
    </source>
</evidence>
<dbReference type="EMBL" id="CP150096">
    <property type="protein sequence ID" value="WZN45332.1"/>
    <property type="molecule type" value="Genomic_DNA"/>
</dbReference>
<dbReference type="PANTHER" id="PTHR37953">
    <property type="entry name" value="UPF0127 PROTEIN MJ1496"/>
    <property type="match status" value="1"/>
</dbReference>
<reference evidence="2 3" key="1">
    <citation type="submission" date="2024-03" db="EMBL/GenBank/DDBJ databases">
        <title>Chitinophaga caseinilytica sp. nov., a casein hydrolysing bacterium isolated from forest soil.</title>
        <authorList>
            <person name="Lee D.S."/>
            <person name="Han D.M."/>
            <person name="Baek J.H."/>
            <person name="Choi D.G."/>
            <person name="Jeon J.H."/>
            <person name="Jeon C.O."/>
        </authorList>
    </citation>
    <scope>NUCLEOTIDE SEQUENCE [LARGE SCALE GENOMIC DNA]</scope>
    <source>
        <strain evidence="2 3">KACC 19118</strain>
    </source>
</reference>
<dbReference type="Pfam" id="PF02643">
    <property type="entry name" value="DUF192"/>
    <property type="match status" value="1"/>
</dbReference>
<dbReference type="InterPro" id="IPR038695">
    <property type="entry name" value="Saro_0823-like_sf"/>
</dbReference>
<accession>A0ABZ2YZP5</accession>
<sequence>MKQLNLVLALTGALYLAACQPKGGQPGDNASATTDTATSPATTTPAADDGPVFTKEGELSFISKAKGDTIKTIDIELAQTDEERALGLMNRKSMQDTQGMLFIFEAAAEQSFWMKNTYISLDIMYVDANKEIVSIRKYTTPLSEDGVPSLKPAQYVVETNAGFSDKYHVQVGDKIAFTKLK</sequence>
<evidence type="ECO:0000256" key="1">
    <source>
        <dbReference type="SAM" id="MobiDB-lite"/>
    </source>
</evidence>
<name>A0ABZ2YZP5_9BACT</name>
<proteinExistence type="predicted"/>
<dbReference type="InterPro" id="IPR003795">
    <property type="entry name" value="DUF192"/>
</dbReference>